<proteinExistence type="inferred from homology"/>
<comment type="similarity">
    <text evidence="2 9">Belongs to the 2Fe2S plant-type ferredoxin family.</text>
</comment>
<dbReference type="PANTHER" id="PTHR43112">
    <property type="entry name" value="FERREDOXIN"/>
    <property type="match status" value="1"/>
</dbReference>
<dbReference type="InterPro" id="IPR001041">
    <property type="entry name" value="2Fe-2S_ferredoxin-type"/>
</dbReference>
<keyword evidence="9" id="KW-0150">Chloroplast</keyword>
<dbReference type="Pfam" id="PF00111">
    <property type="entry name" value="Fer2"/>
    <property type="match status" value="1"/>
</dbReference>
<dbReference type="Gene3D" id="3.10.20.30">
    <property type="match status" value="1"/>
</dbReference>
<dbReference type="GO" id="GO:0009055">
    <property type="term" value="F:electron transfer activity"/>
    <property type="evidence" value="ECO:0007669"/>
    <property type="project" value="InterPro"/>
</dbReference>
<evidence type="ECO:0000256" key="4">
    <source>
        <dbReference type="ARBA" id="ARBA00022714"/>
    </source>
</evidence>
<dbReference type="SUPFAM" id="SSF54292">
    <property type="entry name" value="2Fe-2S ferredoxin-like"/>
    <property type="match status" value="1"/>
</dbReference>
<keyword evidence="9" id="KW-0934">Plastid</keyword>
<keyword evidence="7 9" id="KW-0408">Iron</keyword>
<keyword evidence="8 9" id="KW-0411">Iron-sulfur</keyword>
<dbReference type="InterPro" id="IPR012675">
    <property type="entry name" value="Beta-grasp_dom_sf"/>
</dbReference>
<feature type="domain" description="2Fe-2S ferredoxin-type" evidence="10">
    <location>
        <begin position="4"/>
        <end position="94"/>
    </location>
</feature>
<dbReference type="Gramene" id="TraesCS1B02G416500.1">
    <property type="protein sequence ID" value="TraesCS1B02G416500.1.cds1"/>
    <property type="gene ID" value="TraesCS1B02G416500"/>
</dbReference>
<sequence length="97" mass="10556">MAVYEVKLVTLEGQEHDFDTGRHLHLGCRGDASVELPNSCHLGACSTCAGKIDCGTVDQSDGSFLDDAQQEEGYMPTCVSYPKSDCVMHTHKEGDLY</sequence>
<comment type="function">
    <text evidence="9">Ferredoxins are iron-sulfur proteins that transfer electrons in a wide variety of metabolic reactions.</text>
</comment>
<dbReference type="AlphaFoldDB" id="A0A3B5Z3U6"/>
<reference evidence="11" key="1">
    <citation type="submission" date="2018-08" db="EMBL/GenBank/DDBJ databases">
        <authorList>
            <person name="Rossello M."/>
        </authorList>
    </citation>
    <scope>NUCLEOTIDE SEQUENCE [LARGE SCALE GENOMIC DNA]</scope>
    <source>
        <strain evidence="11">cv. Chinese Spring</strain>
    </source>
</reference>
<dbReference type="CDD" id="cd00207">
    <property type="entry name" value="fer2"/>
    <property type="match status" value="1"/>
</dbReference>
<comment type="cofactor">
    <cofactor evidence="9">
        <name>[2Fe-2S] cluster</name>
        <dbReference type="ChEBI" id="CHEBI:190135"/>
    </cofactor>
    <text evidence="9">Binds 1 [2Fe-2S] cluster.</text>
</comment>
<evidence type="ECO:0000256" key="2">
    <source>
        <dbReference type="ARBA" id="ARBA00007874"/>
    </source>
</evidence>
<dbReference type="PROSITE" id="PS00197">
    <property type="entry name" value="2FE2S_FER_1"/>
    <property type="match status" value="1"/>
</dbReference>
<dbReference type="STRING" id="4565.A0A3B5Z3U6"/>
<keyword evidence="5 9" id="KW-0479">Metal-binding</keyword>
<dbReference type="Gramene" id="TraesNOR1B03G00385680.1">
    <property type="protein sequence ID" value="TraesNOR1B03G00385680.1.CDS1"/>
    <property type="gene ID" value="TraesNOR1B03G00385680"/>
</dbReference>
<dbReference type="Gramene" id="TraesCS1B03G1123000.1">
    <property type="protein sequence ID" value="TraesCS1B03G1123000.1.CDS1"/>
    <property type="gene ID" value="TraesCS1B03G1123000"/>
</dbReference>
<dbReference type="GO" id="GO:0009507">
    <property type="term" value="C:chloroplast"/>
    <property type="evidence" value="ECO:0007669"/>
    <property type="project" value="UniProtKB-SubCell"/>
</dbReference>
<keyword evidence="4 9" id="KW-0001">2Fe-2S</keyword>
<dbReference type="GO" id="GO:0046872">
    <property type="term" value="F:metal ion binding"/>
    <property type="evidence" value="ECO:0007669"/>
    <property type="project" value="UniProtKB-KW"/>
</dbReference>
<comment type="subcellular location">
    <subcellularLocation>
        <location evidence="1 9">Plastid</location>
        <location evidence="1 9">Chloroplast</location>
    </subcellularLocation>
</comment>
<dbReference type="PaxDb" id="4565-Traes_1BL_B1F6A8A7F.1"/>
<accession>A0A3B5Z3U6</accession>
<dbReference type="OrthoDB" id="1885901at2759"/>
<evidence type="ECO:0000256" key="1">
    <source>
        <dbReference type="ARBA" id="ARBA00004229"/>
    </source>
</evidence>
<evidence type="ECO:0000256" key="6">
    <source>
        <dbReference type="ARBA" id="ARBA00022982"/>
    </source>
</evidence>
<evidence type="ECO:0000256" key="9">
    <source>
        <dbReference type="RuleBase" id="RU364001"/>
    </source>
</evidence>
<dbReference type="GO" id="GO:0051537">
    <property type="term" value="F:2 iron, 2 sulfur cluster binding"/>
    <property type="evidence" value="ECO:0007669"/>
    <property type="project" value="UniProtKB-KW"/>
</dbReference>
<evidence type="ECO:0000256" key="3">
    <source>
        <dbReference type="ARBA" id="ARBA00022448"/>
    </source>
</evidence>
<dbReference type="EnsemblPlants" id="TraesCS1B02G416500.1">
    <property type="protein sequence ID" value="TraesCS1B02G416500.1.cds1"/>
    <property type="gene ID" value="TraesCS1B02G416500"/>
</dbReference>
<evidence type="ECO:0000313" key="11">
    <source>
        <dbReference type="EnsemblPlants" id="TraesCS1B02G416500.1.cds1"/>
    </source>
</evidence>
<dbReference type="NCBIfam" id="TIGR02008">
    <property type="entry name" value="fdx_plant"/>
    <property type="match status" value="1"/>
</dbReference>
<dbReference type="InterPro" id="IPR006058">
    <property type="entry name" value="2Fe2S_fd_BS"/>
</dbReference>
<dbReference type="PROSITE" id="PS51085">
    <property type="entry name" value="2FE2S_FER_2"/>
    <property type="match status" value="1"/>
</dbReference>
<protein>
    <recommendedName>
        <fullName evidence="9">Ferredoxin</fullName>
    </recommendedName>
</protein>
<keyword evidence="6 9" id="KW-0249">Electron transport</keyword>
<evidence type="ECO:0000256" key="5">
    <source>
        <dbReference type="ARBA" id="ARBA00022723"/>
    </source>
</evidence>
<dbReference type="InterPro" id="IPR036010">
    <property type="entry name" value="2Fe-2S_ferredoxin-like_sf"/>
</dbReference>
<dbReference type="InterPro" id="IPR010241">
    <property type="entry name" value="Fd_pln"/>
</dbReference>
<keyword evidence="12" id="KW-1185">Reference proteome</keyword>
<dbReference type="GO" id="GO:0022900">
    <property type="term" value="P:electron transport chain"/>
    <property type="evidence" value="ECO:0007669"/>
    <property type="project" value="InterPro"/>
</dbReference>
<evidence type="ECO:0000259" key="10">
    <source>
        <dbReference type="PROSITE" id="PS51085"/>
    </source>
</evidence>
<dbReference type="PANTHER" id="PTHR43112:SF30">
    <property type="entry name" value="FERREDOXIN-3, CHLOROPLASTIC"/>
    <property type="match status" value="1"/>
</dbReference>
<reference evidence="11" key="2">
    <citation type="submission" date="2018-10" db="UniProtKB">
        <authorList>
            <consortium name="EnsemblPlants"/>
        </authorList>
    </citation>
    <scope>IDENTIFICATION</scope>
</reference>
<evidence type="ECO:0000256" key="8">
    <source>
        <dbReference type="ARBA" id="ARBA00023014"/>
    </source>
</evidence>
<dbReference type="Proteomes" id="UP000019116">
    <property type="component" value="Chromosome 1B"/>
</dbReference>
<evidence type="ECO:0000256" key="7">
    <source>
        <dbReference type="ARBA" id="ARBA00023004"/>
    </source>
</evidence>
<evidence type="ECO:0000313" key="12">
    <source>
        <dbReference type="Proteomes" id="UP000019116"/>
    </source>
</evidence>
<name>A0A3B5Z3U6_WHEAT</name>
<organism evidence="11">
    <name type="scientific">Triticum aestivum</name>
    <name type="common">Wheat</name>
    <dbReference type="NCBI Taxonomy" id="4565"/>
    <lineage>
        <taxon>Eukaryota</taxon>
        <taxon>Viridiplantae</taxon>
        <taxon>Streptophyta</taxon>
        <taxon>Embryophyta</taxon>
        <taxon>Tracheophyta</taxon>
        <taxon>Spermatophyta</taxon>
        <taxon>Magnoliopsida</taxon>
        <taxon>Liliopsida</taxon>
        <taxon>Poales</taxon>
        <taxon>Poaceae</taxon>
        <taxon>BOP clade</taxon>
        <taxon>Pooideae</taxon>
        <taxon>Triticodae</taxon>
        <taxon>Triticeae</taxon>
        <taxon>Triticinae</taxon>
        <taxon>Triticum</taxon>
    </lineage>
</organism>
<keyword evidence="3 9" id="KW-0813">Transport</keyword>
<dbReference type="SMR" id="A0A3B5Z3U6"/>